<dbReference type="AlphaFoldDB" id="V4CPM6"/>
<evidence type="ECO:0000313" key="2">
    <source>
        <dbReference type="Proteomes" id="UP000030746"/>
    </source>
</evidence>
<dbReference type="OrthoDB" id="6118957at2759"/>
<keyword evidence="2" id="KW-1185">Reference proteome</keyword>
<organism evidence="1 2">
    <name type="scientific">Lottia gigantea</name>
    <name type="common">Giant owl limpet</name>
    <dbReference type="NCBI Taxonomy" id="225164"/>
    <lineage>
        <taxon>Eukaryota</taxon>
        <taxon>Metazoa</taxon>
        <taxon>Spiralia</taxon>
        <taxon>Lophotrochozoa</taxon>
        <taxon>Mollusca</taxon>
        <taxon>Gastropoda</taxon>
        <taxon>Patellogastropoda</taxon>
        <taxon>Lottioidea</taxon>
        <taxon>Lottiidae</taxon>
        <taxon>Lottia</taxon>
    </lineage>
</organism>
<dbReference type="KEGG" id="lgi:LOTGIDRAFT_136287"/>
<accession>V4CPM6</accession>
<dbReference type="CTD" id="20233785"/>
<dbReference type="HOGENOM" id="CLU_2838539_0_0_1"/>
<proteinExistence type="predicted"/>
<protein>
    <recommendedName>
        <fullName evidence="3">Reverse transcriptase domain-containing protein</fullName>
    </recommendedName>
</protein>
<dbReference type="EMBL" id="KB199780">
    <property type="protein sequence ID" value="ESP04355.1"/>
    <property type="molecule type" value="Genomic_DNA"/>
</dbReference>
<feature type="non-terminal residue" evidence="1">
    <location>
        <position position="1"/>
    </location>
</feature>
<dbReference type="RefSeq" id="XP_009044958.1">
    <property type="nucleotide sequence ID" value="XM_009046710.1"/>
</dbReference>
<evidence type="ECO:0008006" key="3">
    <source>
        <dbReference type="Google" id="ProtNLM"/>
    </source>
</evidence>
<dbReference type="GeneID" id="20233785"/>
<sequence length="66" mass="7685">NYRGIALSSCLSKVFLSIINKRITTYLELNDMIDTAQHGFRKNLRTVDNFFILKTIIKTAPLHIFR</sequence>
<evidence type="ECO:0000313" key="1">
    <source>
        <dbReference type="EMBL" id="ESP04355.1"/>
    </source>
</evidence>
<name>V4CPM6_LOTGI</name>
<dbReference type="Proteomes" id="UP000030746">
    <property type="component" value="Unassembled WGS sequence"/>
</dbReference>
<gene>
    <name evidence="1" type="ORF">LOTGIDRAFT_136287</name>
</gene>
<reference evidence="1 2" key="1">
    <citation type="journal article" date="2013" name="Nature">
        <title>Insights into bilaterian evolution from three spiralian genomes.</title>
        <authorList>
            <person name="Simakov O."/>
            <person name="Marletaz F."/>
            <person name="Cho S.J."/>
            <person name="Edsinger-Gonzales E."/>
            <person name="Havlak P."/>
            <person name="Hellsten U."/>
            <person name="Kuo D.H."/>
            <person name="Larsson T."/>
            <person name="Lv J."/>
            <person name="Arendt D."/>
            <person name="Savage R."/>
            <person name="Osoegawa K."/>
            <person name="de Jong P."/>
            <person name="Grimwood J."/>
            <person name="Chapman J.A."/>
            <person name="Shapiro H."/>
            <person name="Aerts A."/>
            <person name="Otillar R.P."/>
            <person name="Terry A.Y."/>
            <person name="Boore J.L."/>
            <person name="Grigoriev I.V."/>
            <person name="Lindberg D.R."/>
            <person name="Seaver E.C."/>
            <person name="Weisblat D.A."/>
            <person name="Putnam N.H."/>
            <person name="Rokhsar D.S."/>
        </authorList>
    </citation>
    <scope>NUCLEOTIDE SEQUENCE [LARGE SCALE GENOMIC DNA]</scope>
</reference>